<dbReference type="SUPFAM" id="SSF56752">
    <property type="entry name" value="D-aminoacid aminotransferase-like PLP-dependent enzymes"/>
    <property type="match status" value="1"/>
</dbReference>
<dbReference type="Proteomes" id="UP000014115">
    <property type="component" value="Unassembled WGS sequence"/>
</dbReference>
<dbReference type="PANTHER" id="PTHR42743">
    <property type="entry name" value="AMINO-ACID AMINOTRANSFERASE"/>
    <property type="match status" value="1"/>
</dbReference>
<dbReference type="InterPro" id="IPR043131">
    <property type="entry name" value="BCAT-like_N"/>
</dbReference>
<dbReference type="EMBL" id="AMRG01000002">
    <property type="protein sequence ID" value="EKE86953.1"/>
    <property type="molecule type" value="Genomic_DNA"/>
</dbReference>
<dbReference type="GO" id="GO:0008696">
    <property type="term" value="F:4-amino-4-deoxychorismate lyase activity"/>
    <property type="evidence" value="ECO:0007669"/>
    <property type="project" value="UniProtKB-UniRule"/>
</dbReference>
<dbReference type="OrthoDB" id="9805628at2"/>
<dbReference type="InterPro" id="IPR036038">
    <property type="entry name" value="Aminotransferase-like"/>
</dbReference>
<comment type="caution">
    <text evidence="11">The sequence shown here is derived from an EMBL/GenBank/DDBJ whole genome shotgun (WGS) entry which is preliminary data.</text>
</comment>
<dbReference type="NCBIfam" id="TIGR03461">
    <property type="entry name" value="pabC_Proteo"/>
    <property type="match status" value="1"/>
</dbReference>
<evidence type="ECO:0000256" key="10">
    <source>
        <dbReference type="NCBIfam" id="TIGR03461"/>
    </source>
</evidence>
<keyword evidence="4" id="KW-0663">Pyridoxal phosphate</keyword>
<comment type="catalytic activity">
    <reaction evidence="9">
        <text>4-amino-4-deoxychorismate = 4-aminobenzoate + pyruvate + H(+)</text>
        <dbReference type="Rhea" id="RHEA:16201"/>
        <dbReference type="ChEBI" id="CHEBI:15361"/>
        <dbReference type="ChEBI" id="CHEBI:15378"/>
        <dbReference type="ChEBI" id="CHEBI:17836"/>
        <dbReference type="ChEBI" id="CHEBI:58406"/>
        <dbReference type="EC" id="4.1.3.38"/>
    </reaction>
</comment>
<protein>
    <recommendedName>
        <fullName evidence="8 10">Aminodeoxychorismate lyase</fullName>
        <ecNumber evidence="8 10">4.1.3.38</ecNumber>
    </recommendedName>
</protein>
<dbReference type="STRING" id="740709.A10D4_01887"/>
<dbReference type="eggNOG" id="COG0115">
    <property type="taxonomic scope" value="Bacteria"/>
</dbReference>
<dbReference type="InterPro" id="IPR001544">
    <property type="entry name" value="Aminotrans_IV"/>
</dbReference>
<gene>
    <name evidence="11" type="ORF">A10D4_01887</name>
</gene>
<keyword evidence="5" id="KW-0289">Folate biosynthesis</keyword>
<dbReference type="PANTHER" id="PTHR42743:SF2">
    <property type="entry name" value="AMINODEOXYCHORISMATE LYASE"/>
    <property type="match status" value="1"/>
</dbReference>
<dbReference type="PATRIC" id="fig|740709.3.peg.380"/>
<keyword evidence="6 11" id="KW-0456">Lyase</keyword>
<dbReference type="Gene3D" id="3.20.10.10">
    <property type="entry name" value="D-amino Acid Aminotransferase, subunit A, domain 2"/>
    <property type="match status" value="1"/>
</dbReference>
<evidence type="ECO:0000256" key="6">
    <source>
        <dbReference type="ARBA" id="ARBA00023239"/>
    </source>
</evidence>
<keyword evidence="12" id="KW-1185">Reference proteome</keyword>
<dbReference type="GO" id="GO:0046656">
    <property type="term" value="P:folic acid biosynthetic process"/>
    <property type="evidence" value="ECO:0007669"/>
    <property type="project" value="UniProtKB-KW"/>
</dbReference>
<evidence type="ECO:0000256" key="3">
    <source>
        <dbReference type="ARBA" id="ARBA00011738"/>
    </source>
</evidence>
<evidence type="ECO:0000256" key="1">
    <source>
        <dbReference type="ARBA" id="ARBA00001933"/>
    </source>
</evidence>
<dbReference type="AlphaFoldDB" id="K2KG13"/>
<organism evidence="11 12">
    <name type="scientific">Idiomarina xiamenensis 10-D-4</name>
    <dbReference type="NCBI Taxonomy" id="740709"/>
    <lineage>
        <taxon>Bacteria</taxon>
        <taxon>Pseudomonadati</taxon>
        <taxon>Pseudomonadota</taxon>
        <taxon>Gammaproteobacteria</taxon>
        <taxon>Alteromonadales</taxon>
        <taxon>Idiomarinaceae</taxon>
        <taxon>Idiomarina</taxon>
    </lineage>
</organism>
<evidence type="ECO:0000256" key="5">
    <source>
        <dbReference type="ARBA" id="ARBA00022909"/>
    </source>
</evidence>
<dbReference type="GO" id="GO:0005829">
    <property type="term" value="C:cytosol"/>
    <property type="evidence" value="ECO:0007669"/>
    <property type="project" value="TreeGrafter"/>
</dbReference>
<dbReference type="InterPro" id="IPR043132">
    <property type="entry name" value="BCAT-like_C"/>
</dbReference>
<evidence type="ECO:0000313" key="12">
    <source>
        <dbReference type="Proteomes" id="UP000014115"/>
    </source>
</evidence>
<evidence type="ECO:0000256" key="4">
    <source>
        <dbReference type="ARBA" id="ARBA00022898"/>
    </source>
</evidence>
<comment type="cofactor">
    <cofactor evidence="1">
        <name>pyridoxal 5'-phosphate</name>
        <dbReference type="ChEBI" id="CHEBI:597326"/>
    </cofactor>
</comment>
<sequence>MAALWVNGQAATTLSLDDGLDRGLQFADGHFTTMRWQQHPLWWDYHWRRLCAANQRLAIQQPPSEQQLLDTIAEATQGQQQAVVKVIITRGCGGRGYASNGMANAERAQWYISTAALPAKQVSIDIGEVTTRLAKQPLFAGLKTLARLEQVMIQRELAQLPWQDALVCDTDGYLVEAAAGNLFWQQGSQWFTPCLAEAGIDGVARQLILNQGWLGDVKQVRIALKDFKDVDNAFICNSVRGAVPVNKINGKVVSFPELPAVLQQIVAP</sequence>
<dbReference type="GO" id="GO:0030170">
    <property type="term" value="F:pyridoxal phosphate binding"/>
    <property type="evidence" value="ECO:0007669"/>
    <property type="project" value="InterPro"/>
</dbReference>
<evidence type="ECO:0000256" key="8">
    <source>
        <dbReference type="ARBA" id="ARBA00035676"/>
    </source>
</evidence>
<evidence type="ECO:0000313" key="11">
    <source>
        <dbReference type="EMBL" id="EKE86953.1"/>
    </source>
</evidence>
<dbReference type="InterPro" id="IPR017824">
    <property type="entry name" value="Aminodeoxychorismate_lyase_IV"/>
</dbReference>
<dbReference type="Pfam" id="PF01063">
    <property type="entry name" value="Aminotran_4"/>
    <property type="match status" value="1"/>
</dbReference>
<comment type="subunit">
    <text evidence="3">Homodimer.</text>
</comment>
<evidence type="ECO:0000256" key="7">
    <source>
        <dbReference type="ARBA" id="ARBA00035633"/>
    </source>
</evidence>
<dbReference type="Gene3D" id="3.30.470.10">
    <property type="match status" value="1"/>
</dbReference>
<dbReference type="GO" id="GO:0008153">
    <property type="term" value="P:4-aminobenzoate biosynthetic process"/>
    <property type="evidence" value="ECO:0007669"/>
    <property type="project" value="UniProtKB-UniRule"/>
</dbReference>
<comment type="pathway">
    <text evidence="7">Cofactor biosynthesis; tetrahydrofolate biosynthesis; 4-aminobenzoate from chorismate: step 2/2.</text>
</comment>
<dbReference type="EC" id="4.1.3.38" evidence="8 10"/>
<dbReference type="RefSeq" id="WP_008487371.1">
    <property type="nucleotide sequence ID" value="NZ_AMRG01000002.1"/>
</dbReference>
<reference evidence="11 12" key="1">
    <citation type="journal article" date="2012" name="J. Bacteriol.">
        <title>Genome Sequence of Idiomarina xiamenensis Type Strain 10-D-4.</title>
        <authorList>
            <person name="Lai Q."/>
            <person name="Wang L."/>
            <person name="Wang W."/>
            <person name="Shao Z."/>
        </authorList>
    </citation>
    <scope>NUCLEOTIDE SEQUENCE [LARGE SCALE GENOMIC DNA]</scope>
    <source>
        <strain evidence="11 12">10-D-4</strain>
    </source>
</reference>
<evidence type="ECO:0000256" key="2">
    <source>
        <dbReference type="ARBA" id="ARBA00009320"/>
    </source>
</evidence>
<comment type="similarity">
    <text evidence="2">Belongs to the class-IV pyridoxal-phosphate-dependent aminotransferase family.</text>
</comment>
<dbReference type="InterPro" id="IPR050571">
    <property type="entry name" value="Class-IV_PLP-Dep_Aminotrnsfr"/>
</dbReference>
<evidence type="ECO:0000256" key="9">
    <source>
        <dbReference type="ARBA" id="ARBA00049529"/>
    </source>
</evidence>
<proteinExistence type="inferred from homology"/>
<name>K2KG13_9GAMM</name>
<accession>K2KG13</accession>